<dbReference type="Gene3D" id="1.25.40.20">
    <property type="entry name" value="Ankyrin repeat-containing domain"/>
    <property type="match status" value="1"/>
</dbReference>
<dbReference type="PROSITE" id="PS50088">
    <property type="entry name" value="ANK_REPEAT"/>
    <property type="match status" value="3"/>
</dbReference>
<feature type="repeat" description="ANK" evidence="3">
    <location>
        <begin position="4"/>
        <end position="36"/>
    </location>
</feature>
<evidence type="ECO:0000256" key="1">
    <source>
        <dbReference type="ARBA" id="ARBA00022737"/>
    </source>
</evidence>
<dbReference type="Pfam" id="PF12796">
    <property type="entry name" value="Ank_2"/>
    <property type="match status" value="1"/>
</dbReference>
<accession>A0ABR2LAC4</accession>
<feature type="coiled-coil region" evidence="4">
    <location>
        <begin position="263"/>
        <end position="290"/>
    </location>
</feature>
<reference evidence="6 7" key="1">
    <citation type="submission" date="2024-04" db="EMBL/GenBank/DDBJ databases">
        <title>Tritrichomonas musculus Genome.</title>
        <authorList>
            <person name="Alves-Ferreira E."/>
            <person name="Grigg M."/>
            <person name="Lorenzi H."/>
            <person name="Galac M."/>
        </authorList>
    </citation>
    <scope>NUCLEOTIDE SEQUENCE [LARGE SCALE GENOMIC DNA]</scope>
    <source>
        <strain evidence="6 7">EAF2021</strain>
    </source>
</reference>
<feature type="region of interest" description="Disordered" evidence="5">
    <location>
        <begin position="172"/>
        <end position="224"/>
    </location>
</feature>
<dbReference type="PROSITE" id="PS50297">
    <property type="entry name" value="ANK_REP_REGION"/>
    <property type="match status" value="3"/>
</dbReference>
<feature type="repeat" description="ANK" evidence="3">
    <location>
        <begin position="102"/>
        <end position="134"/>
    </location>
</feature>
<dbReference type="Proteomes" id="UP001470230">
    <property type="component" value="Unassembled WGS sequence"/>
</dbReference>
<dbReference type="SUPFAM" id="SSF48403">
    <property type="entry name" value="Ankyrin repeat"/>
    <property type="match status" value="1"/>
</dbReference>
<evidence type="ECO:0000256" key="2">
    <source>
        <dbReference type="ARBA" id="ARBA00023043"/>
    </source>
</evidence>
<dbReference type="EMBL" id="JAPFFF010000001">
    <property type="protein sequence ID" value="KAK8900293.1"/>
    <property type="molecule type" value="Genomic_DNA"/>
</dbReference>
<evidence type="ECO:0008006" key="8">
    <source>
        <dbReference type="Google" id="ProtNLM"/>
    </source>
</evidence>
<evidence type="ECO:0000256" key="3">
    <source>
        <dbReference type="PROSITE-ProRule" id="PRU00023"/>
    </source>
</evidence>
<comment type="caution">
    <text evidence="6">The sequence shown here is derived from an EMBL/GenBank/DDBJ whole genome shotgun (WGS) entry which is preliminary data.</text>
</comment>
<organism evidence="6 7">
    <name type="scientific">Tritrichomonas musculus</name>
    <dbReference type="NCBI Taxonomy" id="1915356"/>
    <lineage>
        <taxon>Eukaryota</taxon>
        <taxon>Metamonada</taxon>
        <taxon>Parabasalia</taxon>
        <taxon>Tritrichomonadida</taxon>
        <taxon>Tritrichomonadidae</taxon>
        <taxon>Tritrichomonas</taxon>
    </lineage>
</organism>
<sequence>MIFLNQTALHIAAKMGNKAMVDILINHGAKLKKVDNNDEIPLFIAIRSSNSEVIDILLRGFDITTTNRKRQSALHLACMNGSTEIARKLIDSRVDINGRDIKGNSPMHYATMCDCAEIVNVLLNHKADPTIRNAKGKSPFFYASVEIAKIFRQYFQAGGALDTLSSSAKRQSSLSALSPPSPAPRITYHRKGAKNRTQPLTPQKRHIAQYENSSEVPPPLRDSMETTDLERTKNATRKINRPQASQFQSSQEYITREDFDKYRSEMRLELDELYQKMNRMMSDLKREILESHVSGPIPSKKIIE</sequence>
<dbReference type="InterPro" id="IPR002110">
    <property type="entry name" value="Ankyrin_rpt"/>
</dbReference>
<keyword evidence="7" id="KW-1185">Reference proteome</keyword>
<dbReference type="InterPro" id="IPR050663">
    <property type="entry name" value="Ankyrin-SOCS_Box"/>
</dbReference>
<dbReference type="PANTHER" id="PTHR24193:SF121">
    <property type="entry name" value="ADA2A-CONTAINING COMPLEX COMPONENT 3, ISOFORM D"/>
    <property type="match status" value="1"/>
</dbReference>
<protein>
    <recommendedName>
        <fullName evidence="8">Ankyrin repeat protein</fullName>
    </recommendedName>
</protein>
<dbReference type="PANTHER" id="PTHR24193">
    <property type="entry name" value="ANKYRIN REPEAT PROTEIN"/>
    <property type="match status" value="1"/>
</dbReference>
<keyword evidence="1" id="KW-0677">Repeat</keyword>
<evidence type="ECO:0000256" key="4">
    <source>
        <dbReference type="SAM" id="Coils"/>
    </source>
</evidence>
<proteinExistence type="predicted"/>
<evidence type="ECO:0000256" key="5">
    <source>
        <dbReference type="SAM" id="MobiDB-lite"/>
    </source>
</evidence>
<name>A0ABR2LAC4_9EUKA</name>
<keyword evidence="4" id="KW-0175">Coiled coil</keyword>
<feature type="repeat" description="ANK" evidence="3">
    <location>
        <begin position="69"/>
        <end position="101"/>
    </location>
</feature>
<dbReference type="SMART" id="SM00248">
    <property type="entry name" value="ANK"/>
    <property type="match status" value="4"/>
</dbReference>
<dbReference type="InterPro" id="IPR036770">
    <property type="entry name" value="Ankyrin_rpt-contain_sf"/>
</dbReference>
<keyword evidence="2 3" id="KW-0040">ANK repeat</keyword>
<gene>
    <name evidence="6" type="ORF">M9Y10_002616</name>
</gene>
<evidence type="ECO:0000313" key="7">
    <source>
        <dbReference type="Proteomes" id="UP001470230"/>
    </source>
</evidence>
<evidence type="ECO:0000313" key="6">
    <source>
        <dbReference type="EMBL" id="KAK8900293.1"/>
    </source>
</evidence>
<dbReference type="Pfam" id="PF13637">
    <property type="entry name" value="Ank_4"/>
    <property type="match status" value="1"/>
</dbReference>